<evidence type="ECO:0000313" key="1">
    <source>
        <dbReference type="EMBL" id="CAD9561143.1"/>
    </source>
</evidence>
<name>A0A7S2NVT7_9STRA</name>
<protein>
    <submittedName>
        <fullName evidence="1">Uncharacterized protein</fullName>
    </submittedName>
</protein>
<organism evidence="1">
    <name type="scientific">Leptocylindrus danicus</name>
    <dbReference type="NCBI Taxonomy" id="163516"/>
    <lineage>
        <taxon>Eukaryota</taxon>
        <taxon>Sar</taxon>
        <taxon>Stramenopiles</taxon>
        <taxon>Ochrophyta</taxon>
        <taxon>Bacillariophyta</taxon>
        <taxon>Coscinodiscophyceae</taxon>
        <taxon>Chaetocerotophycidae</taxon>
        <taxon>Leptocylindrales</taxon>
        <taxon>Leptocylindraceae</taxon>
        <taxon>Leptocylindrus</taxon>
    </lineage>
</organism>
<accession>A0A7S2NVT7</accession>
<dbReference type="EMBL" id="HBGY01004794">
    <property type="protein sequence ID" value="CAD9561143.1"/>
    <property type="molecule type" value="Transcribed_RNA"/>
</dbReference>
<dbReference type="Pfam" id="PF09612">
    <property type="entry name" value="HtrL_YibB"/>
    <property type="match status" value="1"/>
</dbReference>
<reference evidence="1" key="1">
    <citation type="submission" date="2021-01" db="EMBL/GenBank/DDBJ databases">
        <authorList>
            <person name="Corre E."/>
            <person name="Pelletier E."/>
            <person name="Niang G."/>
            <person name="Scheremetjew M."/>
            <person name="Finn R."/>
            <person name="Kale V."/>
            <person name="Holt S."/>
            <person name="Cochrane G."/>
            <person name="Meng A."/>
            <person name="Brown T."/>
            <person name="Cohen L."/>
        </authorList>
    </citation>
    <scope>NUCLEOTIDE SEQUENCE</scope>
    <source>
        <strain evidence="1">B650</strain>
    </source>
</reference>
<dbReference type="AlphaFoldDB" id="A0A7S2NVT7"/>
<gene>
    <name evidence="1" type="ORF">LDAN0321_LOCUS2894</name>
</gene>
<sequence length="571" mass="65059">MEVILEGNYEPGFNDEAGWEGLGYGGWVGGKAFQGVVPYYYDHLHPGTAVELDVCKWNQVAADVIWRGPKGPDSIGECRKYPRNDDHKNNFPRAKGEPSVKNNGCDDCRITPIDQLKTVHYTACKKPWSCPTARTNNKDSTQRHRIDTDLADIPTCMSLHKEWFQLRKEFDDLHYSVSKDEAIISRNKGKFKEEYYLGYCNDEGDYNSILFPEHGFDITKLYPHMGQNPIELDASVTVKEDVNGSVSEIMKRKLKTLPTPPWPQLDLRTATAISNGIIVGPPAHPNLTTLVSAYYQFESKHGVGQYETWFKRLLRTSDPLIIFLEPGSRWVDFVVERRSHAPTIVVPHPFSELVMSTSFTESFWEEQHAIDLEAKIHKGSGVYKIWNEKLIFIHAAMDLNPFNSPTFTWIDAGYFRNDRDSKEGEPVVRLDITQAGVPTSKVLLLHVRDDSLDLTGISRVATAGNSFTGTPEAFYDMYDKYYLTFWDWVVNKIFIGSDQFVMSETCYRYPSVCYPYFPGRFKNWFAMAALLQKSDFDISKTFSTKFPFGSVPETKPPPFPSAPISTNDGWL</sequence>
<proteinExistence type="predicted"/>
<dbReference type="InterPro" id="IPR011735">
    <property type="entry name" value="WlaTC/HtrL_glycosyltransf"/>
</dbReference>